<evidence type="ECO:0000313" key="2">
    <source>
        <dbReference type="EMBL" id="MCL8493313.1"/>
    </source>
</evidence>
<evidence type="ECO:0000259" key="1">
    <source>
        <dbReference type="Pfam" id="PF02498"/>
    </source>
</evidence>
<dbReference type="EMBL" id="JAMKFF010000002">
    <property type="protein sequence ID" value="MCL8493313.1"/>
    <property type="molecule type" value="Genomic_DNA"/>
</dbReference>
<feature type="domain" description="Bro-N" evidence="1">
    <location>
        <begin position="16"/>
        <end position="50"/>
    </location>
</feature>
<dbReference type="InterPro" id="IPR003497">
    <property type="entry name" value="BRO_N_domain"/>
</dbReference>
<keyword evidence="3" id="KW-1185">Reference proteome</keyword>
<reference evidence="2 3" key="1">
    <citation type="submission" date="2022-05" db="EMBL/GenBank/DDBJ databases">
        <title>Corynebacterium sp. B5-R-101 sp. nov., isolated from human feces.</title>
        <authorList>
            <person name="Shamsuzzaman M."/>
            <person name="Dahal R.H."/>
        </authorList>
    </citation>
    <scope>NUCLEOTIDE SEQUENCE [LARGE SCALE GENOMIC DNA]</scope>
    <source>
        <strain evidence="2 3">B5-R-101</strain>
    </source>
</reference>
<name>A0ABT0T8A5_9CORY</name>
<evidence type="ECO:0000313" key="3">
    <source>
        <dbReference type="Proteomes" id="UP001203579"/>
    </source>
</evidence>
<dbReference type="Proteomes" id="UP001203579">
    <property type="component" value="Unassembled WGS sequence"/>
</dbReference>
<protein>
    <recommendedName>
        <fullName evidence="1">Bro-N domain-containing protein</fullName>
    </recommendedName>
</protein>
<comment type="caution">
    <text evidence="2">The sequence shown here is derived from an EMBL/GenBank/DDBJ whole genome shotgun (WGS) entry which is preliminary data.</text>
</comment>
<dbReference type="Pfam" id="PF02498">
    <property type="entry name" value="Bro-N"/>
    <property type="match status" value="1"/>
</dbReference>
<gene>
    <name evidence="2" type="ORF">M5J06_04075</name>
</gene>
<dbReference type="RefSeq" id="WP_239248832.1">
    <property type="nucleotide sequence ID" value="NZ_JAMFTR010000002.1"/>
</dbReference>
<accession>A0ABT0T8A5</accession>
<proteinExistence type="predicted"/>
<organism evidence="2 3">
    <name type="scientific">Corynebacterium intestinale</name>
    <dbReference type="NCBI Taxonomy" id="2943492"/>
    <lineage>
        <taxon>Bacteria</taxon>
        <taxon>Bacillati</taxon>
        <taxon>Actinomycetota</taxon>
        <taxon>Actinomycetes</taxon>
        <taxon>Mycobacteriales</taxon>
        <taxon>Corynebacteriaceae</taxon>
        <taxon>Corynebacterium</taxon>
    </lineage>
</organism>
<sequence>MATGLQVFTNHEFGTLRIITSGRQVLFCGRDVATALGYANTKDALARRCKGVVNHGTTNGPSAGWRS</sequence>